<evidence type="ECO:0000313" key="7">
    <source>
        <dbReference type="Proteomes" id="UP001227230"/>
    </source>
</evidence>
<reference evidence="6 7" key="1">
    <citation type="journal article" date="2023" name="Hortic Res">
        <title>The complete reference genome for grapevine (Vitis vinifera L.) genetics and breeding.</title>
        <authorList>
            <person name="Shi X."/>
            <person name="Cao S."/>
            <person name="Wang X."/>
            <person name="Huang S."/>
            <person name="Wang Y."/>
            <person name="Liu Z."/>
            <person name="Liu W."/>
            <person name="Leng X."/>
            <person name="Peng Y."/>
            <person name="Wang N."/>
            <person name="Wang Y."/>
            <person name="Ma Z."/>
            <person name="Xu X."/>
            <person name="Zhang F."/>
            <person name="Xue H."/>
            <person name="Zhong H."/>
            <person name="Wang Y."/>
            <person name="Zhang K."/>
            <person name="Velt A."/>
            <person name="Avia K."/>
            <person name="Holtgrawe D."/>
            <person name="Grimplet J."/>
            <person name="Matus J.T."/>
            <person name="Ware D."/>
            <person name="Wu X."/>
            <person name="Wang H."/>
            <person name="Liu C."/>
            <person name="Fang Y."/>
            <person name="Rustenholz C."/>
            <person name="Cheng Z."/>
            <person name="Xiao H."/>
            <person name="Zhou Y."/>
        </authorList>
    </citation>
    <scope>NUCLEOTIDE SEQUENCE [LARGE SCALE GENOMIC DNA]</scope>
    <source>
        <strain evidence="7">cv. Pinot noir / PN40024</strain>
        <tissue evidence="6">Leaf</tissue>
    </source>
</reference>
<evidence type="ECO:0000256" key="1">
    <source>
        <dbReference type="ARBA" id="ARBA00022614"/>
    </source>
</evidence>
<feature type="compositionally biased region" description="Polar residues" evidence="3">
    <location>
        <begin position="1095"/>
        <end position="1104"/>
    </location>
</feature>
<dbReference type="Pfam" id="PF00931">
    <property type="entry name" value="NB-ARC"/>
    <property type="match status" value="1"/>
</dbReference>
<evidence type="ECO:0000256" key="3">
    <source>
        <dbReference type="SAM" id="MobiDB-lite"/>
    </source>
</evidence>
<feature type="domain" description="NB-ARC" evidence="4">
    <location>
        <begin position="150"/>
        <end position="300"/>
    </location>
</feature>
<evidence type="ECO:0000256" key="2">
    <source>
        <dbReference type="ARBA" id="ARBA00022821"/>
    </source>
</evidence>
<name>A0ABY9DBM1_VITVI</name>
<dbReference type="InterPro" id="IPR027417">
    <property type="entry name" value="P-loop_NTPase"/>
</dbReference>
<dbReference type="InterPro" id="IPR032675">
    <property type="entry name" value="LRR_dom_sf"/>
</dbReference>
<organism evidence="6 7">
    <name type="scientific">Vitis vinifera</name>
    <name type="common">Grape</name>
    <dbReference type="NCBI Taxonomy" id="29760"/>
    <lineage>
        <taxon>Eukaryota</taxon>
        <taxon>Viridiplantae</taxon>
        <taxon>Streptophyta</taxon>
        <taxon>Embryophyta</taxon>
        <taxon>Tracheophyta</taxon>
        <taxon>Spermatophyta</taxon>
        <taxon>Magnoliopsida</taxon>
        <taxon>eudicotyledons</taxon>
        <taxon>Gunneridae</taxon>
        <taxon>Pentapetalae</taxon>
        <taxon>rosids</taxon>
        <taxon>Vitales</taxon>
        <taxon>Vitaceae</taxon>
        <taxon>Viteae</taxon>
        <taxon>Vitis</taxon>
    </lineage>
</organism>
<keyword evidence="7" id="KW-1185">Reference proteome</keyword>
<dbReference type="PANTHER" id="PTHR36766:SF70">
    <property type="entry name" value="DISEASE RESISTANCE PROTEIN RGA4"/>
    <property type="match status" value="1"/>
</dbReference>
<dbReference type="SUPFAM" id="SSF52058">
    <property type="entry name" value="L domain-like"/>
    <property type="match status" value="2"/>
</dbReference>
<dbReference type="EMBL" id="CP126662">
    <property type="protein sequence ID" value="WKA04752.1"/>
    <property type="molecule type" value="Genomic_DNA"/>
</dbReference>
<keyword evidence="2" id="KW-0611">Plant defense</keyword>
<evidence type="ECO:0000259" key="5">
    <source>
        <dbReference type="Pfam" id="PF25019"/>
    </source>
</evidence>
<gene>
    <name evidence="6" type="ORF">VitviT2T_022760</name>
</gene>
<dbReference type="PRINTS" id="PR00364">
    <property type="entry name" value="DISEASERSIST"/>
</dbReference>
<dbReference type="Gene3D" id="3.40.50.300">
    <property type="entry name" value="P-loop containing nucleotide triphosphate hydrolases"/>
    <property type="match status" value="1"/>
</dbReference>
<keyword evidence="1" id="KW-0433">Leucine-rich repeat</keyword>
<dbReference type="PANTHER" id="PTHR36766">
    <property type="entry name" value="PLANT BROAD-SPECTRUM MILDEW RESISTANCE PROTEIN RPW8"/>
    <property type="match status" value="1"/>
</dbReference>
<evidence type="ECO:0000259" key="4">
    <source>
        <dbReference type="Pfam" id="PF00931"/>
    </source>
</evidence>
<protein>
    <recommendedName>
        <fullName evidence="8">NB-ARC domain-containing protein</fullName>
    </recommendedName>
</protein>
<feature type="region of interest" description="Disordered" evidence="3">
    <location>
        <begin position="1038"/>
        <end position="1104"/>
    </location>
</feature>
<evidence type="ECO:0000313" key="6">
    <source>
        <dbReference type="EMBL" id="WKA04752.1"/>
    </source>
</evidence>
<dbReference type="InterPro" id="IPR002182">
    <property type="entry name" value="NB-ARC"/>
</dbReference>
<feature type="domain" description="R13L1/DRL21-like LRR repeat region" evidence="5">
    <location>
        <begin position="478"/>
        <end position="601"/>
    </location>
</feature>
<proteinExistence type="predicted"/>
<accession>A0ABY9DBM1</accession>
<dbReference type="Gene3D" id="3.80.10.10">
    <property type="entry name" value="Ribonuclease Inhibitor"/>
    <property type="match status" value="3"/>
</dbReference>
<dbReference type="Pfam" id="PF25019">
    <property type="entry name" value="LRR_R13L1-DRL21"/>
    <property type="match status" value="1"/>
</dbReference>
<evidence type="ECO:0008006" key="8">
    <source>
        <dbReference type="Google" id="ProtNLM"/>
    </source>
</evidence>
<dbReference type="InterPro" id="IPR056789">
    <property type="entry name" value="LRR_R13L1-DRL21"/>
</dbReference>
<sequence>MVLADPTLSLTASILAISALVAKGMPWILAFGLDFDDLSRTASIIQEIVTRANEEQIRATQNWLLDFQDAFCDLQDLRDTTEIPEYLRGGNPFCSIRTWCKIKKMKDRFHQLRKRAQFIQTLVVNEGACSPGLSSTASHVDIATIFGRDNAKEEIIKMLFSTAYRRDGCVTVSRIVGMTGVGKTTLAQIVYNDDRVREHFDRTMWVCVNHDFDHSRILREMMVSDSQKINYTSSSQNQLYEEFLKFVGEKKRVLLVLDGVRTFNNGDWNKLLYLLKMGEIESSVLVTSQRSDVCSAMGMGVQNVYTLDPLNDSGSDVEEVVFDVEEAVLEIIDKCKKVRTLLFPNYHLKKEFGQALDKMFKSLKYMRVLDLSSSTILELPKSVKELKLLRYLNLSKTEIKRLPDSICKLFYLQTLKLLECPQFSQLPQNLAKLINLRHLELDEEFWCKTTKLPPRIGSLTSLHTLYKFPIRRKVGYGIEELEGMSYLTGMLYISKLENAVNAGEAKLNKKESLRKLVLEWSSGDDALQDEAAQLRVLEDLRPHSDLKELQIFNFRGTVFPLWMTEGQLQNLVTVSLKFCTRCRVLSLGGLPHLEKINIKGMQELEELQELGEYPSLVFLKISYCRKLMKLPSHFPNLEDLKIKDCDSLKTLAVTPLLKVLVLDDNLVLEDLNEVDHSFSSLLELKINGCPKLKALPQICTPKKVEIGGCNLLEALSARDYSQQLEHLILDECEDETLVVGAIPRSTSLNSLVISNISKATCFPKWPHLPGLKALHIRHCKDLVALSQEASPFQDLTSLKLLSIQGCPKLVKLPREGLPTTLECLTLSYCTNLESLGPNDVLKSLTSLKGLHIKHCPNVHSLPEDGVSTSLQHLVIEGCPTLREQFRPDGGLDWPKIMRIPHIEIDSTQVSPSLDLSNQVQGHPKASSTRWYHHLMPRKERTFDQEMLEPSDLAKHERNFYKETLAPSDLVEHGRTFDEEKQEPSNLGEHEITFSKEMLEPSDLAEHVEYAQLERTFDPEMLEPSDLAKHERNFYKETLAPSDLVEHEGTFDEEKKEPSNLGEHGANSKMEESPGEPSREPSSSPLQYYKRMEPGESSNLAENRG</sequence>
<dbReference type="Proteomes" id="UP001227230">
    <property type="component" value="Chromosome 15"/>
</dbReference>
<feature type="compositionally biased region" description="Basic and acidic residues" evidence="3">
    <location>
        <begin position="1043"/>
        <end position="1057"/>
    </location>
</feature>
<dbReference type="SUPFAM" id="SSF52540">
    <property type="entry name" value="P-loop containing nucleoside triphosphate hydrolases"/>
    <property type="match status" value="1"/>
</dbReference>